<comment type="subunit">
    <text evidence="9">The complex comprises the extracytoplasmic solute receptor protein and the two transmembrane proteins.</text>
</comment>
<dbReference type="GO" id="GO:0005886">
    <property type="term" value="C:plasma membrane"/>
    <property type="evidence" value="ECO:0007669"/>
    <property type="project" value="UniProtKB-SubCell"/>
</dbReference>
<keyword evidence="2 9" id="KW-0813">Transport</keyword>
<keyword evidence="3" id="KW-1003">Cell membrane</keyword>
<comment type="function">
    <text evidence="9">Part of the tripartite ATP-independent periplasmic (TRAP) transport system.</text>
</comment>
<evidence type="ECO:0000313" key="11">
    <source>
        <dbReference type="EMBL" id="GGK36444.1"/>
    </source>
</evidence>
<proteinExistence type="inferred from homology"/>
<evidence type="ECO:0000256" key="1">
    <source>
        <dbReference type="ARBA" id="ARBA00004429"/>
    </source>
</evidence>
<evidence type="ECO:0000256" key="9">
    <source>
        <dbReference type="RuleBase" id="RU369079"/>
    </source>
</evidence>
<sequence>MHALERLVEALEGAVALFGRLAALTCIVLVILVAGNVLARYFLSAGAIWLQELEWHLISPIALFGMSYALLAGEQVRVDVFYERFPAWTKRAIEVLTGVLLAGFAAWMVKLSIPFVAQSWRLGEGSPNPGGLPWRFALKSLLPLGFALLAVQGLCHALRHAFLTRSRG</sequence>
<dbReference type="EMBL" id="BMMF01000006">
    <property type="protein sequence ID" value="GGK36444.1"/>
    <property type="molecule type" value="Genomic_DNA"/>
</dbReference>
<comment type="caution">
    <text evidence="11">The sequence shown here is derived from an EMBL/GenBank/DDBJ whole genome shotgun (WGS) entry which is preliminary data.</text>
</comment>
<dbReference type="InterPro" id="IPR007387">
    <property type="entry name" value="TRAP_DctQ"/>
</dbReference>
<evidence type="ECO:0000256" key="8">
    <source>
        <dbReference type="ARBA" id="ARBA00038436"/>
    </source>
</evidence>
<feature type="transmembrane region" description="Helical" evidence="9">
    <location>
        <begin position="55"/>
        <end position="72"/>
    </location>
</feature>
<feature type="domain" description="Tripartite ATP-independent periplasmic transporters DctQ component" evidence="10">
    <location>
        <begin position="29"/>
        <end position="160"/>
    </location>
</feature>
<evidence type="ECO:0000256" key="3">
    <source>
        <dbReference type="ARBA" id="ARBA00022475"/>
    </source>
</evidence>
<evidence type="ECO:0000313" key="12">
    <source>
        <dbReference type="Proteomes" id="UP000600449"/>
    </source>
</evidence>
<comment type="subcellular location">
    <subcellularLocation>
        <location evidence="1 9">Cell inner membrane</location>
        <topology evidence="1 9">Multi-pass membrane protein</topology>
    </subcellularLocation>
</comment>
<gene>
    <name evidence="11" type="ORF">GCM10011322_24330</name>
</gene>
<accession>A0A917V4H8</accession>
<dbReference type="Pfam" id="PF04290">
    <property type="entry name" value="DctQ"/>
    <property type="match status" value="1"/>
</dbReference>
<dbReference type="GO" id="GO:0022857">
    <property type="term" value="F:transmembrane transporter activity"/>
    <property type="evidence" value="ECO:0007669"/>
    <property type="project" value="UniProtKB-UniRule"/>
</dbReference>
<keyword evidence="7 9" id="KW-0472">Membrane</keyword>
<evidence type="ECO:0000259" key="10">
    <source>
        <dbReference type="Pfam" id="PF04290"/>
    </source>
</evidence>
<dbReference type="PANTHER" id="PTHR35011">
    <property type="entry name" value="2,3-DIKETO-L-GULONATE TRAP TRANSPORTER SMALL PERMEASE PROTEIN YIAM"/>
    <property type="match status" value="1"/>
</dbReference>
<organism evidence="11 12">
    <name type="scientific">Salinarimonas ramus</name>
    <dbReference type="NCBI Taxonomy" id="690164"/>
    <lineage>
        <taxon>Bacteria</taxon>
        <taxon>Pseudomonadati</taxon>
        <taxon>Pseudomonadota</taxon>
        <taxon>Alphaproteobacteria</taxon>
        <taxon>Hyphomicrobiales</taxon>
        <taxon>Salinarimonadaceae</taxon>
        <taxon>Salinarimonas</taxon>
    </lineage>
</organism>
<feature type="transmembrane region" description="Helical" evidence="9">
    <location>
        <begin position="21"/>
        <end position="43"/>
    </location>
</feature>
<feature type="transmembrane region" description="Helical" evidence="9">
    <location>
        <begin position="93"/>
        <end position="116"/>
    </location>
</feature>
<evidence type="ECO:0000256" key="5">
    <source>
        <dbReference type="ARBA" id="ARBA00022692"/>
    </source>
</evidence>
<name>A0A917V4H8_9HYPH</name>
<comment type="similarity">
    <text evidence="8 9">Belongs to the TRAP transporter small permease family.</text>
</comment>
<keyword evidence="6 9" id="KW-1133">Transmembrane helix</keyword>
<evidence type="ECO:0000256" key="6">
    <source>
        <dbReference type="ARBA" id="ARBA00022989"/>
    </source>
</evidence>
<reference evidence="11 12" key="1">
    <citation type="journal article" date="2014" name="Int. J. Syst. Evol. Microbiol.">
        <title>Complete genome sequence of Corynebacterium casei LMG S-19264T (=DSM 44701T), isolated from a smear-ripened cheese.</title>
        <authorList>
            <consortium name="US DOE Joint Genome Institute (JGI-PGF)"/>
            <person name="Walter F."/>
            <person name="Albersmeier A."/>
            <person name="Kalinowski J."/>
            <person name="Ruckert C."/>
        </authorList>
    </citation>
    <scope>NUCLEOTIDE SEQUENCE [LARGE SCALE GENOMIC DNA]</scope>
    <source>
        <strain evidence="11 12">CGMCC 1.9161</strain>
    </source>
</reference>
<dbReference type="PANTHER" id="PTHR35011:SF4">
    <property type="entry name" value="SLL1102 PROTEIN"/>
    <property type="match status" value="1"/>
</dbReference>
<protein>
    <recommendedName>
        <fullName evidence="9">TRAP transporter small permease protein</fullName>
    </recommendedName>
</protein>
<dbReference type="RefSeq" id="WP_188913253.1">
    <property type="nucleotide sequence ID" value="NZ_BMMF01000006.1"/>
</dbReference>
<evidence type="ECO:0000256" key="7">
    <source>
        <dbReference type="ARBA" id="ARBA00023136"/>
    </source>
</evidence>
<evidence type="ECO:0000256" key="2">
    <source>
        <dbReference type="ARBA" id="ARBA00022448"/>
    </source>
</evidence>
<evidence type="ECO:0000256" key="4">
    <source>
        <dbReference type="ARBA" id="ARBA00022519"/>
    </source>
</evidence>
<dbReference type="InterPro" id="IPR055348">
    <property type="entry name" value="DctQ"/>
</dbReference>
<keyword evidence="4 9" id="KW-0997">Cell inner membrane</keyword>
<keyword evidence="5 9" id="KW-0812">Transmembrane</keyword>
<keyword evidence="12" id="KW-1185">Reference proteome</keyword>
<dbReference type="Proteomes" id="UP000600449">
    <property type="component" value="Unassembled WGS sequence"/>
</dbReference>
<feature type="transmembrane region" description="Helical" evidence="9">
    <location>
        <begin position="136"/>
        <end position="158"/>
    </location>
</feature>
<dbReference type="AlphaFoldDB" id="A0A917V4H8"/>